<keyword evidence="3 6" id="KW-0089">Bile pigment</keyword>
<evidence type="ECO:0000256" key="4">
    <source>
        <dbReference type="PIRSR" id="PIRSR000081-1"/>
    </source>
</evidence>
<dbReference type="EMBL" id="CP021983">
    <property type="protein sequence ID" value="ASC71139.1"/>
    <property type="molecule type" value="Genomic_DNA"/>
</dbReference>
<dbReference type="RefSeq" id="WP_080809690.1">
    <property type="nucleotide sequence ID" value="NZ_CP021983.2"/>
</dbReference>
<dbReference type="PANTHER" id="PTHR34011">
    <property type="entry name" value="PHYCOBILISOME 32.1 KDA LINKER POLYPEPTIDE, PHYCOCYANIN-ASSOCIATED, ROD 2-RELATED"/>
    <property type="match status" value="1"/>
</dbReference>
<dbReference type="GO" id="GO:0030089">
    <property type="term" value="C:phycobilisome"/>
    <property type="evidence" value="ECO:0007669"/>
    <property type="project" value="UniProtKB-KW"/>
</dbReference>
<evidence type="ECO:0000256" key="2">
    <source>
        <dbReference type="ARBA" id="ARBA00022991"/>
    </source>
</evidence>
<accession>A0A1Z3HLE0</accession>
<gene>
    <name evidence="7" type="primary">apcB_2</name>
    <name evidence="7" type="ORF">XM38_020890</name>
</gene>
<dbReference type="Pfam" id="PF00502">
    <property type="entry name" value="Phycobilisome"/>
    <property type="match status" value="1"/>
</dbReference>
<dbReference type="GO" id="GO:0015979">
    <property type="term" value="P:photosynthesis"/>
    <property type="evidence" value="ECO:0007669"/>
    <property type="project" value="UniProtKB-KW"/>
</dbReference>
<evidence type="ECO:0000313" key="8">
    <source>
        <dbReference type="Proteomes" id="UP000191901"/>
    </source>
</evidence>
<keyword evidence="6" id="KW-0249">Electron transport</keyword>
<feature type="binding site" evidence="4">
    <location>
        <position position="71"/>
    </location>
    <ligand>
        <name>(2R,3E)-phycocyanobilin</name>
        <dbReference type="ChEBI" id="CHEBI:85275"/>
        <label>1</label>
    </ligand>
</feature>
<evidence type="ECO:0000256" key="5">
    <source>
        <dbReference type="PIRSR" id="PIRSR000081-2"/>
    </source>
</evidence>
<evidence type="ECO:0000256" key="3">
    <source>
        <dbReference type="ARBA" id="ARBA00023307"/>
    </source>
</evidence>
<comment type="subcellular location">
    <subcellularLocation>
        <location evidence="6">Cellular thylakoid membrane</location>
        <topology evidence="6">Peripheral membrane protein</topology>
        <orientation evidence="6">Cytoplasmic side</orientation>
    </subcellularLocation>
</comment>
<keyword evidence="2 6" id="KW-0157">Chromophore</keyword>
<dbReference type="PANTHER" id="PTHR34011:SF3">
    <property type="entry name" value="ALLOPHYCOCYANIN BETA CHAIN"/>
    <property type="match status" value="1"/>
</dbReference>
<dbReference type="PIRSF" id="PIRSF000081">
    <property type="entry name" value="Phycocyanin"/>
    <property type="match status" value="1"/>
</dbReference>
<dbReference type="KEGG" id="hhg:XM38_020890"/>
<keyword evidence="6" id="KW-0472">Membrane</keyword>
<proteinExistence type="inferred from homology"/>
<dbReference type="SUPFAM" id="SSF46458">
    <property type="entry name" value="Globin-like"/>
    <property type="match status" value="1"/>
</dbReference>
<evidence type="ECO:0000256" key="6">
    <source>
        <dbReference type="RuleBase" id="RU004438"/>
    </source>
</evidence>
<dbReference type="Proteomes" id="UP000191901">
    <property type="component" value="Chromosome"/>
</dbReference>
<protein>
    <submittedName>
        <fullName evidence="7">Allophycocyanin beta chain</fullName>
    </submittedName>
</protein>
<dbReference type="SMR" id="A0A1Z3HLE0"/>
<keyword evidence="8" id="KW-1185">Reference proteome</keyword>
<reference evidence="7 8" key="1">
    <citation type="journal article" date="2016" name="Biochim. Biophys. Acta">
        <title>Characterization of red-shifted phycobilisomes isolated from the chlorophyll f-containing cyanobacterium Halomicronema hongdechloris.</title>
        <authorList>
            <person name="Li Y."/>
            <person name="Lin Y."/>
            <person name="Garvey C.J."/>
            <person name="Birch D."/>
            <person name="Corkery R.W."/>
            <person name="Loughlin P.C."/>
            <person name="Scheer H."/>
            <person name="Willows R.D."/>
            <person name="Chen M."/>
        </authorList>
    </citation>
    <scope>NUCLEOTIDE SEQUENCE [LARGE SCALE GENOMIC DNA]</scope>
    <source>
        <strain evidence="7 8">C2206</strain>
    </source>
</reference>
<dbReference type="STRING" id="1641165.XM38_12565"/>
<dbReference type="InterPro" id="IPR012128">
    <property type="entry name" value="Phycobilisome_asu/bsu"/>
</dbReference>
<feature type="modified residue" description="N4-methylasparagine" evidence="5">
    <location>
        <position position="71"/>
    </location>
</feature>
<keyword evidence="6" id="KW-0042">Antenna complex</keyword>
<feature type="binding site" evidence="4">
    <location>
        <position position="81"/>
    </location>
    <ligand>
        <name>(2R,3E)-phycocyanobilin</name>
        <dbReference type="ChEBI" id="CHEBI:85275"/>
        <label>1</label>
    </ligand>
</feature>
<dbReference type="InterPro" id="IPR038719">
    <property type="entry name" value="Phycobilisome_asu/bsu_sf"/>
</dbReference>
<keyword evidence="6" id="KW-0793">Thylakoid</keyword>
<keyword evidence="6" id="KW-0605">Phycobilisome</keyword>
<dbReference type="GO" id="GO:0031676">
    <property type="term" value="C:plasma membrane-derived thylakoid membrane"/>
    <property type="evidence" value="ECO:0007669"/>
    <property type="project" value="UniProtKB-SubCell"/>
</dbReference>
<sequence length="161" mass="17832">MQDIITAAINPADERCAYLEDSSLEKLRQYYQSGTLRLKAATQIGNSAASIISDAVRKSLLYGTITEPGGNMYPWRRYAACLRDLNYFLRYATYAMLAADASIIDERVLNGLRETYLSLGVPIEPTIQAIQAMKEVVTQRVGADAGQEMDVYLDHIISGLS</sequence>
<keyword evidence="6" id="KW-0813">Transport</keyword>
<keyword evidence="6" id="KW-0602">Photosynthesis</keyword>
<dbReference type="Gene3D" id="1.10.490.20">
    <property type="entry name" value="Phycocyanins"/>
    <property type="match status" value="1"/>
</dbReference>
<dbReference type="OrthoDB" id="512145at2"/>
<feature type="binding site" evidence="4">
    <location>
        <position position="76"/>
    </location>
    <ligand>
        <name>(2R,3E)-phycocyanobilin</name>
        <dbReference type="ChEBI" id="CHEBI:85275"/>
        <label>1</label>
    </ligand>
</feature>
<name>A0A1Z3HLE0_9CYAN</name>
<evidence type="ECO:0000313" key="7">
    <source>
        <dbReference type="EMBL" id="ASC71139.1"/>
    </source>
</evidence>
<dbReference type="InterPro" id="IPR009050">
    <property type="entry name" value="Globin-like_sf"/>
</dbReference>
<organism evidence="7 8">
    <name type="scientific">Halomicronema hongdechloris C2206</name>
    <dbReference type="NCBI Taxonomy" id="1641165"/>
    <lineage>
        <taxon>Bacteria</taxon>
        <taxon>Bacillati</taxon>
        <taxon>Cyanobacteriota</taxon>
        <taxon>Cyanophyceae</taxon>
        <taxon>Nodosilineales</taxon>
        <taxon>Nodosilineaceae</taxon>
        <taxon>Halomicronema</taxon>
    </lineage>
</organism>
<comment type="similarity">
    <text evidence="1 6">Belongs to the phycobiliprotein family.</text>
</comment>
<evidence type="ECO:0000256" key="1">
    <source>
        <dbReference type="ARBA" id="ARBA00008182"/>
    </source>
</evidence>
<dbReference type="AlphaFoldDB" id="A0A1Z3HLE0"/>